<dbReference type="Gene3D" id="1.10.287.470">
    <property type="entry name" value="Helix hairpin bin"/>
    <property type="match status" value="1"/>
</dbReference>
<sequence length="398" mass="42320">MSRLIRLASALLLACTPLAPAFAEAPAATGAKGLTVSVTHPQRRDLSETLLVTGSLVPREEIQVGPEIEGYRLMQIFAEVGDKVEKGQVLARLSRDMLDVQLAQNVANAAKARAAIAQQRATLDQMLAQEAEATSAVERSRQLRKTGVASQEVLDERERAVKVASAQVAAAREALVAAEADATLVAAQRDEIELRLKRTDIRAPEAGTVLTRDARIGSIVLSTRSEPLFRIAADGAIDLDAEVPEASMARIAVGQKVAVTPAGFSAPVEGKVRLIAAQLDKTTRLGRVKVALDPDPRLRPGTYARGQVELTRRDGLTVPLSAVMFDATGAYVLTVTDGTVAERRVEPGLKSQGRVEILKGLSPDDSVVVRAGGFLRDGDKVNPVAAPLNTSETRTGVR</sequence>
<reference evidence="5 6" key="1">
    <citation type="submission" date="2019-03" db="EMBL/GenBank/DDBJ databases">
        <title>Genomic Encyclopedia of Type Strains, Phase IV (KMG-IV): sequencing the most valuable type-strain genomes for metagenomic binning, comparative biology and taxonomic classification.</title>
        <authorList>
            <person name="Goeker M."/>
        </authorList>
    </citation>
    <scope>NUCLEOTIDE SEQUENCE [LARGE SCALE GENOMIC DNA]</scope>
    <source>
        <strain evidence="5 6">DSM 9035</strain>
    </source>
</reference>
<comment type="caution">
    <text evidence="5">The sequence shown here is derived from an EMBL/GenBank/DDBJ whole genome shotgun (WGS) entry which is preliminary data.</text>
</comment>
<evidence type="ECO:0000256" key="2">
    <source>
        <dbReference type="SAM" id="SignalP"/>
    </source>
</evidence>
<dbReference type="PANTHER" id="PTHR30469">
    <property type="entry name" value="MULTIDRUG RESISTANCE PROTEIN MDTA"/>
    <property type="match status" value="1"/>
</dbReference>
<dbReference type="NCBIfam" id="TIGR01730">
    <property type="entry name" value="RND_mfp"/>
    <property type="match status" value="1"/>
</dbReference>
<dbReference type="EMBL" id="SMAI01000005">
    <property type="protein sequence ID" value="TCT05168.1"/>
    <property type="molecule type" value="Genomic_DNA"/>
</dbReference>
<dbReference type="InterPro" id="IPR010916">
    <property type="entry name" value="TonB_box_CS"/>
</dbReference>
<evidence type="ECO:0000259" key="3">
    <source>
        <dbReference type="Pfam" id="PF25954"/>
    </source>
</evidence>
<dbReference type="PANTHER" id="PTHR30469:SF15">
    <property type="entry name" value="HLYD FAMILY OF SECRETION PROTEINS"/>
    <property type="match status" value="1"/>
</dbReference>
<dbReference type="AlphaFoldDB" id="A0A4V2UXX3"/>
<protein>
    <submittedName>
        <fullName evidence="5">RND family efflux transporter MFP subunit</fullName>
    </submittedName>
</protein>
<feature type="signal peptide" evidence="2">
    <location>
        <begin position="1"/>
        <end position="23"/>
    </location>
</feature>
<proteinExistence type="inferred from homology"/>
<evidence type="ECO:0000259" key="4">
    <source>
        <dbReference type="Pfam" id="PF25989"/>
    </source>
</evidence>
<name>A0A4V2UXX3_9HYPH</name>
<evidence type="ECO:0000313" key="6">
    <source>
        <dbReference type="Proteomes" id="UP000294664"/>
    </source>
</evidence>
<comment type="similarity">
    <text evidence="1">Belongs to the membrane fusion protein (MFP) (TC 8.A.1) family.</text>
</comment>
<dbReference type="RefSeq" id="WP_132031241.1">
    <property type="nucleotide sequence ID" value="NZ_SMAI01000005.1"/>
</dbReference>
<feature type="domain" description="CusB-like beta-barrel" evidence="3">
    <location>
        <begin position="239"/>
        <end position="308"/>
    </location>
</feature>
<dbReference type="Gene3D" id="2.40.50.100">
    <property type="match status" value="1"/>
</dbReference>
<dbReference type="Gene3D" id="2.40.420.20">
    <property type="match status" value="1"/>
</dbReference>
<dbReference type="InterPro" id="IPR006143">
    <property type="entry name" value="RND_pump_MFP"/>
</dbReference>
<dbReference type="InterPro" id="IPR058637">
    <property type="entry name" value="YknX-like_C"/>
</dbReference>
<dbReference type="OrthoDB" id="7422354at2"/>
<feature type="domain" description="YknX-like C-terminal permuted SH3-like" evidence="4">
    <location>
        <begin position="315"/>
        <end position="382"/>
    </location>
</feature>
<evidence type="ECO:0000256" key="1">
    <source>
        <dbReference type="ARBA" id="ARBA00009477"/>
    </source>
</evidence>
<dbReference type="GO" id="GO:0015562">
    <property type="term" value="F:efflux transmembrane transporter activity"/>
    <property type="evidence" value="ECO:0007669"/>
    <property type="project" value="TreeGrafter"/>
</dbReference>
<dbReference type="SUPFAM" id="SSF111369">
    <property type="entry name" value="HlyD-like secretion proteins"/>
    <property type="match status" value="1"/>
</dbReference>
<gene>
    <name evidence="5" type="ORF">EDC64_105199</name>
</gene>
<accession>A0A4V2UXX3</accession>
<dbReference type="Pfam" id="PF25989">
    <property type="entry name" value="YknX_C"/>
    <property type="match status" value="1"/>
</dbReference>
<dbReference type="GO" id="GO:1990281">
    <property type="term" value="C:efflux pump complex"/>
    <property type="evidence" value="ECO:0007669"/>
    <property type="project" value="TreeGrafter"/>
</dbReference>
<evidence type="ECO:0000313" key="5">
    <source>
        <dbReference type="EMBL" id="TCT05168.1"/>
    </source>
</evidence>
<dbReference type="Gene3D" id="2.40.30.170">
    <property type="match status" value="1"/>
</dbReference>
<feature type="chain" id="PRO_5020788795" evidence="2">
    <location>
        <begin position="24"/>
        <end position="398"/>
    </location>
</feature>
<keyword evidence="6" id="KW-1185">Reference proteome</keyword>
<dbReference type="PROSITE" id="PS00430">
    <property type="entry name" value="TONB_DEPENDENT_REC_1"/>
    <property type="match status" value="1"/>
</dbReference>
<organism evidence="5 6">
    <name type="scientific">Aquabacter spiritensis</name>
    <dbReference type="NCBI Taxonomy" id="933073"/>
    <lineage>
        <taxon>Bacteria</taxon>
        <taxon>Pseudomonadati</taxon>
        <taxon>Pseudomonadota</taxon>
        <taxon>Alphaproteobacteria</taxon>
        <taxon>Hyphomicrobiales</taxon>
        <taxon>Xanthobacteraceae</taxon>
        <taxon>Aquabacter</taxon>
    </lineage>
</organism>
<dbReference type="InterPro" id="IPR058792">
    <property type="entry name" value="Beta-barrel_RND_2"/>
</dbReference>
<dbReference type="Pfam" id="PF25954">
    <property type="entry name" value="Beta-barrel_RND_2"/>
    <property type="match status" value="1"/>
</dbReference>
<dbReference type="Proteomes" id="UP000294664">
    <property type="component" value="Unassembled WGS sequence"/>
</dbReference>
<keyword evidence="2" id="KW-0732">Signal</keyword>